<dbReference type="Pfam" id="PF10135">
    <property type="entry name" value="Rod-binding"/>
    <property type="match status" value="1"/>
</dbReference>
<dbReference type="AlphaFoldDB" id="A0A7V4U035"/>
<dbReference type="EMBL" id="DRQG01000052">
    <property type="protein sequence ID" value="HGY55153.1"/>
    <property type="molecule type" value="Genomic_DNA"/>
</dbReference>
<evidence type="ECO:0000259" key="2">
    <source>
        <dbReference type="Pfam" id="PF10135"/>
    </source>
</evidence>
<protein>
    <recommendedName>
        <fullName evidence="2">Flagellar protein FlgJ N-terminal domain-containing protein</fullName>
    </recommendedName>
</protein>
<feature type="domain" description="Flagellar protein FlgJ N-terminal" evidence="2">
    <location>
        <begin position="49"/>
        <end position="93"/>
    </location>
</feature>
<reference evidence="3" key="1">
    <citation type="journal article" date="2020" name="mSystems">
        <title>Genome- and Community-Level Interaction Insights into Carbon Utilization and Element Cycling Functions of Hydrothermarchaeota in Hydrothermal Sediment.</title>
        <authorList>
            <person name="Zhou Z."/>
            <person name="Liu Y."/>
            <person name="Xu W."/>
            <person name="Pan J."/>
            <person name="Luo Z.H."/>
            <person name="Li M."/>
        </authorList>
    </citation>
    <scope>NUCLEOTIDE SEQUENCE [LARGE SCALE GENOMIC DNA]</scope>
    <source>
        <strain evidence="3">HyVt-577</strain>
    </source>
</reference>
<gene>
    <name evidence="3" type="ORF">ENK44_05605</name>
</gene>
<sequence length="126" mass="14184">MDIGKTNLQMLKPAQKNSPERKQEIDKEELRLRQTSKDMESIFLGIMIKAMEKTIPRSKESQGNNLVNMFFSTVMGKEMAGKGGIGLADLIYESLKAKEGDVQLPDSFPVQYDVLSKINSLRSDDE</sequence>
<dbReference type="Proteomes" id="UP000885779">
    <property type="component" value="Unassembled WGS sequence"/>
</dbReference>
<name>A0A7V4U035_CALAY</name>
<proteinExistence type="predicted"/>
<accession>A0A7V4U035</accession>
<dbReference type="InterPro" id="IPR019301">
    <property type="entry name" value="Flagellar_prot_FlgJ_N"/>
</dbReference>
<organism evidence="3">
    <name type="scientific">Caldithrix abyssi</name>
    <dbReference type="NCBI Taxonomy" id="187145"/>
    <lineage>
        <taxon>Bacteria</taxon>
        <taxon>Pseudomonadati</taxon>
        <taxon>Calditrichota</taxon>
        <taxon>Calditrichia</taxon>
        <taxon>Calditrichales</taxon>
        <taxon>Calditrichaceae</taxon>
        <taxon>Caldithrix</taxon>
    </lineage>
</organism>
<evidence type="ECO:0000256" key="1">
    <source>
        <dbReference type="SAM" id="MobiDB-lite"/>
    </source>
</evidence>
<comment type="caution">
    <text evidence="3">The sequence shown here is derived from an EMBL/GenBank/DDBJ whole genome shotgun (WGS) entry which is preliminary data.</text>
</comment>
<feature type="region of interest" description="Disordered" evidence="1">
    <location>
        <begin position="1"/>
        <end position="31"/>
    </location>
</feature>
<feature type="compositionally biased region" description="Basic and acidic residues" evidence="1">
    <location>
        <begin position="18"/>
        <end position="31"/>
    </location>
</feature>
<evidence type="ECO:0000313" key="3">
    <source>
        <dbReference type="EMBL" id="HGY55153.1"/>
    </source>
</evidence>